<dbReference type="Gene3D" id="1.10.490.10">
    <property type="entry name" value="Globins"/>
    <property type="match status" value="1"/>
</dbReference>
<accession>A0ABP0L767</accession>
<sequence>MSDAFNASHGSSQSDRESRSEGEPEVLEDNEVSETMEEGQDEANRLKMIDECFAASGLEPYRSVNESSLDTLYVPDDIVEEVQDVWSMMLEEWGSREAAGEHFLSLLFEAAPSLSVMFKSPKQVAAMRIMDGLGNIVAVMGNASLLRKEVEIVGFKHLDIELSVAELSGVDLL</sequence>
<dbReference type="EMBL" id="CAXAMM010014525">
    <property type="protein sequence ID" value="CAK9034027.1"/>
    <property type="molecule type" value="Genomic_DNA"/>
</dbReference>
<comment type="caution">
    <text evidence="2">The sequence shown here is derived from an EMBL/GenBank/DDBJ whole genome shotgun (WGS) entry which is preliminary data.</text>
</comment>
<evidence type="ECO:0000313" key="3">
    <source>
        <dbReference type="Proteomes" id="UP001642464"/>
    </source>
</evidence>
<name>A0ABP0L767_9DINO</name>
<feature type="compositionally biased region" description="Acidic residues" evidence="1">
    <location>
        <begin position="23"/>
        <end position="39"/>
    </location>
</feature>
<gene>
    <name evidence="2" type="ORF">SCF082_LOCUS20714</name>
</gene>
<protein>
    <submittedName>
        <fullName evidence="2">Extracellular globin-2</fullName>
    </submittedName>
</protein>
<reference evidence="2 3" key="1">
    <citation type="submission" date="2024-02" db="EMBL/GenBank/DDBJ databases">
        <authorList>
            <person name="Chen Y."/>
            <person name="Shah S."/>
            <person name="Dougan E. K."/>
            <person name="Thang M."/>
            <person name="Chan C."/>
        </authorList>
    </citation>
    <scope>NUCLEOTIDE SEQUENCE [LARGE SCALE GENOMIC DNA]</scope>
</reference>
<dbReference type="SUPFAM" id="SSF46458">
    <property type="entry name" value="Globin-like"/>
    <property type="match status" value="1"/>
</dbReference>
<dbReference type="InterPro" id="IPR012292">
    <property type="entry name" value="Globin/Proto"/>
</dbReference>
<evidence type="ECO:0000256" key="1">
    <source>
        <dbReference type="SAM" id="MobiDB-lite"/>
    </source>
</evidence>
<dbReference type="InterPro" id="IPR009050">
    <property type="entry name" value="Globin-like_sf"/>
</dbReference>
<evidence type="ECO:0000313" key="2">
    <source>
        <dbReference type="EMBL" id="CAK9034027.1"/>
    </source>
</evidence>
<dbReference type="Proteomes" id="UP001642464">
    <property type="component" value="Unassembled WGS sequence"/>
</dbReference>
<proteinExistence type="predicted"/>
<feature type="region of interest" description="Disordered" evidence="1">
    <location>
        <begin position="1"/>
        <end position="39"/>
    </location>
</feature>
<organism evidence="2 3">
    <name type="scientific">Durusdinium trenchii</name>
    <dbReference type="NCBI Taxonomy" id="1381693"/>
    <lineage>
        <taxon>Eukaryota</taxon>
        <taxon>Sar</taxon>
        <taxon>Alveolata</taxon>
        <taxon>Dinophyceae</taxon>
        <taxon>Suessiales</taxon>
        <taxon>Symbiodiniaceae</taxon>
        <taxon>Durusdinium</taxon>
    </lineage>
</organism>
<keyword evidence="3" id="KW-1185">Reference proteome</keyword>